<dbReference type="NCBIfam" id="NF007399">
    <property type="entry name" value="PRK09928.1"/>
    <property type="match status" value="1"/>
</dbReference>
<dbReference type="EMBL" id="CP042382">
    <property type="protein sequence ID" value="QEA39612.1"/>
    <property type="molecule type" value="Genomic_DNA"/>
</dbReference>
<keyword evidence="5 8" id="KW-0812">Transmembrane</keyword>
<comment type="similarity">
    <text evidence="2">Belongs to the BCCT transporter (TC 2.A.15) family.</text>
</comment>
<evidence type="ECO:0000313" key="10">
    <source>
        <dbReference type="Proteomes" id="UP000321272"/>
    </source>
</evidence>
<dbReference type="NCBIfam" id="TIGR00842">
    <property type="entry name" value="bcct"/>
    <property type="match status" value="1"/>
</dbReference>
<feature type="transmembrane region" description="Helical" evidence="8">
    <location>
        <begin position="455"/>
        <end position="474"/>
    </location>
</feature>
<keyword evidence="3" id="KW-0813">Transport</keyword>
<dbReference type="GO" id="GO:0022857">
    <property type="term" value="F:transmembrane transporter activity"/>
    <property type="evidence" value="ECO:0007669"/>
    <property type="project" value="InterPro"/>
</dbReference>
<feature type="transmembrane region" description="Helical" evidence="8">
    <location>
        <begin position="408"/>
        <end position="435"/>
    </location>
</feature>
<proteinExistence type="inferred from homology"/>
<name>A0A5B8SR85_9GAMM</name>
<feature type="transmembrane region" description="Helical" evidence="8">
    <location>
        <begin position="321"/>
        <end position="341"/>
    </location>
</feature>
<dbReference type="Proteomes" id="UP000321272">
    <property type="component" value="Chromosome"/>
</dbReference>
<evidence type="ECO:0000256" key="3">
    <source>
        <dbReference type="ARBA" id="ARBA00022448"/>
    </source>
</evidence>
<dbReference type="GO" id="GO:0005886">
    <property type="term" value="C:plasma membrane"/>
    <property type="evidence" value="ECO:0007669"/>
    <property type="project" value="UniProtKB-SubCell"/>
</dbReference>
<evidence type="ECO:0000256" key="7">
    <source>
        <dbReference type="ARBA" id="ARBA00023136"/>
    </source>
</evidence>
<feature type="transmembrane region" description="Helical" evidence="8">
    <location>
        <begin position="353"/>
        <end position="371"/>
    </location>
</feature>
<gene>
    <name evidence="9" type="ORF">FGL86_11365</name>
</gene>
<feature type="transmembrane region" description="Helical" evidence="8">
    <location>
        <begin position="480"/>
        <end position="500"/>
    </location>
</feature>
<dbReference type="InterPro" id="IPR018093">
    <property type="entry name" value="BCCT_CS"/>
</dbReference>
<protein>
    <submittedName>
        <fullName evidence="9">BCCT family transporter</fullName>
    </submittedName>
</protein>
<comment type="subcellular location">
    <subcellularLocation>
        <location evidence="1">Cell membrane</location>
        <topology evidence="1">Multi-pass membrane protein</topology>
    </subcellularLocation>
</comment>
<evidence type="ECO:0000256" key="1">
    <source>
        <dbReference type="ARBA" id="ARBA00004651"/>
    </source>
</evidence>
<feature type="transmembrane region" description="Helical" evidence="8">
    <location>
        <begin position="268"/>
        <end position="288"/>
    </location>
</feature>
<feature type="transmembrane region" description="Helical" evidence="8">
    <location>
        <begin position="20"/>
        <end position="39"/>
    </location>
</feature>
<sequence length="686" mass="76337">MESESRQPVQPQGDRLNPIVFYGSVIGIVAFALWTMGFTESAGRVINSVLGWISNTFGWYYFLVVLAYLVFVIVIGFSRFGKIRLGPDHSRPDFNMASWAAMLFAAGIGIDLLFFCIAEPLTQFLAPPEGEPGTVAAARHAMELTFLHWGLSGWGIYTLVGMSLAFFSYRHNLPLTIRSALYPIFGKRINGPIGHSVDIAAVLGTVFGIATSLGIGVIQLNFGLNYMFDVPENTLVQAILVIMIVIFATISAVTGVERGIRRLSEFNMLLALLLLLFVLFSGQTLFLLNSLVTNIGDYFANFIELSTDTYSFDPPTDWLNAWTLFFWAWWIAWGPFVGLFLARISRGRTIRQFVAGTLLLPLTFMMAWMSIMGNSAIDLVMNGATQFGEMAMNTPESSIYLFAENLPWTLPVTVVITILAIVFFVTSGDSGALVLSNFTSILSDVNHDAPVWMRILWASVIGVLTLALLMAGGLSALQGMVVIMGLPFSVVLFFMMVGLLKALRVEGIKEDSHRGSLAGSLSSRSASVERGPKSLSRRLSRAMSFPGHRQVRYFLREVAKPAMETVCQALEEQNVKGRIVEGSGDEEHLELNIALGDEQNFTYQIWPRRFTTPSFALRARWTNAHYYRLEVYLLEGSQGYDLTGYTKEQVIEDILDQYERHLHFLHLNREAPGETLMPDDPHQPAV</sequence>
<feature type="transmembrane region" description="Helical" evidence="8">
    <location>
        <begin position="99"/>
        <end position="126"/>
    </location>
</feature>
<evidence type="ECO:0000256" key="4">
    <source>
        <dbReference type="ARBA" id="ARBA00022475"/>
    </source>
</evidence>
<feature type="transmembrane region" description="Helical" evidence="8">
    <location>
        <begin position="197"/>
        <end position="222"/>
    </location>
</feature>
<feature type="transmembrane region" description="Helical" evidence="8">
    <location>
        <begin position="234"/>
        <end position="256"/>
    </location>
</feature>
<keyword evidence="10" id="KW-1185">Reference proteome</keyword>
<evidence type="ECO:0000256" key="2">
    <source>
        <dbReference type="ARBA" id="ARBA00005658"/>
    </source>
</evidence>
<feature type="transmembrane region" description="Helical" evidence="8">
    <location>
        <begin position="59"/>
        <end position="78"/>
    </location>
</feature>
<keyword evidence="4" id="KW-1003">Cell membrane</keyword>
<organism evidence="9 10">
    <name type="scientific">Pistricoccus aurantiacus</name>
    <dbReference type="NCBI Taxonomy" id="1883414"/>
    <lineage>
        <taxon>Bacteria</taxon>
        <taxon>Pseudomonadati</taxon>
        <taxon>Pseudomonadota</taxon>
        <taxon>Gammaproteobacteria</taxon>
        <taxon>Oceanospirillales</taxon>
        <taxon>Halomonadaceae</taxon>
        <taxon>Pistricoccus</taxon>
    </lineage>
</organism>
<evidence type="ECO:0000313" key="9">
    <source>
        <dbReference type="EMBL" id="QEA39612.1"/>
    </source>
</evidence>
<evidence type="ECO:0000256" key="6">
    <source>
        <dbReference type="ARBA" id="ARBA00022989"/>
    </source>
</evidence>
<keyword evidence="6 8" id="KW-1133">Transmembrane helix</keyword>
<dbReference type="PANTHER" id="PTHR30047:SF7">
    <property type="entry name" value="HIGH-AFFINITY CHOLINE TRANSPORT PROTEIN"/>
    <property type="match status" value="1"/>
</dbReference>
<keyword evidence="7 8" id="KW-0472">Membrane</keyword>
<feature type="transmembrane region" description="Helical" evidence="8">
    <location>
        <begin position="146"/>
        <end position="169"/>
    </location>
</feature>
<dbReference type="PROSITE" id="PS01303">
    <property type="entry name" value="BCCT"/>
    <property type="match status" value="1"/>
</dbReference>
<reference evidence="9 10" key="1">
    <citation type="submission" date="2019-06" db="EMBL/GenBank/DDBJ databases">
        <title>Genome analyses of bacteria isolated from kimchi.</title>
        <authorList>
            <person name="Lee S."/>
            <person name="Ahn S."/>
            <person name="Roh S."/>
        </authorList>
    </citation>
    <scope>NUCLEOTIDE SEQUENCE [LARGE SCALE GENOMIC DNA]</scope>
    <source>
        <strain evidence="9 10">CBA4606</strain>
    </source>
</reference>
<dbReference type="RefSeq" id="WP_147184661.1">
    <property type="nucleotide sequence ID" value="NZ_CP042382.1"/>
</dbReference>
<dbReference type="Pfam" id="PF02028">
    <property type="entry name" value="BCCT"/>
    <property type="match status" value="1"/>
</dbReference>
<dbReference type="InterPro" id="IPR000060">
    <property type="entry name" value="BCCT_transptr"/>
</dbReference>
<evidence type="ECO:0000256" key="5">
    <source>
        <dbReference type="ARBA" id="ARBA00022692"/>
    </source>
</evidence>
<dbReference type="OrthoDB" id="9775735at2"/>
<accession>A0A5B8SR85</accession>
<dbReference type="AlphaFoldDB" id="A0A5B8SR85"/>
<evidence type="ECO:0000256" key="8">
    <source>
        <dbReference type="SAM" id="Phobius"/>
    </source>
</evidence>
<dbReference type="PANTHER" id="PTHR30047">
    <property type="entry name" value="HIGH-AFFINITY CHOLINE TRANSPORT PROTEIN-RELATED"/>
    <property type="match status" value="1"/>
</dbReference>
<dbReference type="KEGG" id="paur:FGL86_11365"/>